<dbReference type="EMBL" id="VSWD01000001">
    <property type="protein sequence ID" value="KAK3108839.1"/>
    <property type="molecule type" value="Genomic_DNA"/>
</dbReference>
<name>A0AA88YVK2_PINIB</name>
<reference evidence="6" key="1">
    <citation type="submission" date="2019-08" db="EMBL/GenBank/DDBJ databases">
        <title>The improved chromosome-level genome for the pearl oyster Pinctada fucata martensii using PacBio sequencing and Hi-C.</title>
        <authorList>
            <person name="Zheng Z."/>
        </authorList>
    </citation>
    <scope>NUCLEOTIDE SEQUENCE</scope>
    <source>
        <strain evidence="6">ZZ-2019</strain>
        <tissue evidence="6">Adductor muscle</tissue>
    </source>
</reference>
<gene>
    <name evidence="6" type="ORF">FSP39_017026</name>
</gene>
<dbReference type="InterPro" id="IPR004875">
    <property type="entry name" value="DDE_SF_endonuclease_dom"/>
</dbReference>
<dbReference type="InterPro" id="IPR007889">
    <property type="entry name" value="HTH_Psq"/>
</dbReference>
<protein>
    <recommendedName>
        <fullName evidence="5">HTH CENPB-type domain-containing protein</fullName>
    </recommendedName>
</protein>
<dbReference type="InterPro" id="IPR006600">
    <property type="entry name" value="HTH_CenpB_DNA-bd_dom"/>
</dbReference>
<evidence type="ECO:0000256" key="4">
    <source>
        <dbReference type="SAM" id="MobiDB-lite"/>
    </source>
</evidence>
<feature type="region of interest" description="Disordered" evidence="4">
    <location>
        <begin position="387"/>
        <end position="424"/>
    </location>
</feature>
<proteinExistence type="predicted"/>
<feature type="region of interest" description="Disordered" evidence="4">
    <location>
        <begin position="517"/>
        <end position="543"/>
    </location>
</feature>
<evidence type="ECO:0000259" key="5">
    <source>
        <dbReference type="PROSITE" id="PS51253"/>
    </source>
</evidence>
<comment type="caution">
    <text evidence="6">The sequence shown here is derived from an EMBL/GenBank/DDBJ whole genome shotgun (WGS) entry which is preliminary data.</text>
</comment>
<dbReference type="Gene3D" id="1.10.10.60">
    <property type="entry name" value="Homeodomain-like"/>
    <property type="match status" value="1"/>
</dbReference>
<comment type="subcellular location">
    <subcellularLocation>
        <location evidence="1">Nucleus</location>
    </subcellularLocation>
</comment>
<dbReference type="PROSITE" id="PS51253">
    <property type="entry name" value="HTH_CENPB"/>
    <property type="match status" value="1"/>
</dbReference>
<organism evidence="6 7">
    <name type="scientific">Pinctada imbricata</name>
    <name type="common">Atlantic pearl-oyster</name>
    <name type="synonym">Pinctada martensii</name>
    <dbReference type="NCBI Taxonomy" id="66713"/>
    <lineage>
        <taxon>Eukaryota</taxon>
        <taxon>Metazoa</taxon>
        <taxon>Spiralia</taxon>
        <taxon>Lophotrochozoa</taxon>
        <taxon>Mollusca</taxon>
        <taxon>Bivalvia</taxon>
        <taxon>Autobranchia</taxon>
        <taxon>Pteriomorphia</taxon>
        <taxon>Pterioida</taxon>
        <taxon>Pterioidea</taxon>
        <taxon>Pteriidae</taxon>
        <taxon>Pinctada</taxon>
    </lineage>
</organism>
<evidence type="ECO:0000256" key="2">
    <source>
        <dbReference type="ARBA" id="ARBA00023125"/>
    </source>
</evidence>
<dbReference type="GO" id="GO:0005634">
    <property type="term" value="C:nucleus"/>
    <property type="evidence" value="ECO:0007669"/>
    <property type="project" value="UniProtKB-SubCell"/>
</dbReference>
<evidence type="ECO:0000256" key="1">
    <source>
        <dbReference type="ARBA" id="ARBA00004123"/>
    </source>
</evidence>
<evidence type="ECO:0000256" key="3">
    <source>
        <dbReference type="ARBA" id="ARBA00023242"/>
    </source>
</evidence>
<keyword evidence="7" id="KW-1185">Reference proteome</keyword>
<keyword evidence="3" id="KW-0539">Nucleus</keyword>
<dbReference type="Pfam" id="PF05225">
    <property type="entry name" value="HTH_psq"/>
    <property type="match status" value="1"/>
</dbReference>
<feature type="domain" description="HTH CENPB-type" evidence="5">
    <location>
        <begin position="29"/>
        <end position="102"/>
    </location>
</feature>
<evidence type="ECO:0000313" key="7">
    <source>
        <dbReference type="Proteomes" id="UP001186944"/>
    </source>
</evidence>
<sequence>MSLRKASLKFGIPKSTLHDTISKKYPSPGKPGRRPTIPIEIENRVARAVIEAARQGIGISKRQFLRRVGSLCKQIGIKFKKGNPGKEWYEGFKKRHPEVVIRKPEKIALSRARMVNKEVLNKYFSGLKVIIDELNLGDKPHLIWNADEVGKSFEHEPVRILAEKGSKNVVGRSSSNRTNITVLASVNASGDKMPPLMIVKGKTSKSLHGFNTSASPEKSRWFYQANSWMTDELGELWFKEIFLAECGPERPQLLILDGHSSHETLAIIELAMEENIAILCLPPHTTHVLQPLDRSVFGPLNTAYNTACSEYLNENILNNVSKWSFPGLFNTAWEKAVTTTIIQSGFKACGIVPYNPSAVPDDMVAPSIPTDVPLQADTPLEQSADEITQDMQSQDAQPQDPPSQDAPSQPDVQPEISLNTEAPGPLCADTAEVVLEDPAVILQLLQSGGIDIFSADGDGIVNIPEQANTVTEITETLISNLFTPANEERKKTQVKRKLCTSHRLLTSDAILEEKRQMAARKAENEKKKNERMIKRKCKSEQKH</sequence>
<dbReference type="Proteomes" id="UP001186944">
    <property type="component" value="Unassembled WGS sequence"/>
</dbReference>
<dbReference type="AlphaFoldDB" id="A0AA88YVK2"/>
<dbReference type="InterPro" id="IPR050863">
    <property type="entry name" value="CenT-Element_Derived"/>
</dbReference>
<accession>A0AA88YVK2</accession>
<evidence type="ECO:0000313" key="6">
    <source>
        <dbReference type="EMBL" id="KAK3108839.1"/>
    </source>
</evidence>
<dbReference type="Pfam" id="PF03184">
    <property type="entry name" value="DDE_1"/>
    <property type="match status" value="1"/>
</dbReference>
<dbReference type="GO" id="GO:0003677">
    <property type="term" value="F:DNA binding"/>
    <property type="evidence" value="ECO:0007669"/>
    <property type="project" value="UniProtKB-KW"/>
</dbReference>
<feature type="compositionally biased region" description="Low complexity" evidence="4">
    <location>
        <begin position="389"/>
        <end position="414"/>
    </location>
</feature>
<dbReference type="PANTHER" id="PTHR19303:SF74">
    <property type="entry name" value="POGO TRANSPOSABLE ELEMENT WITH KRAB DOMAIN"/>
    <property type="match status" value="1"/>
</dbReference>
<dbReference type="PANTHER" id="PTHR19303">
    <property type="entry name" value="TRANSPOSON"/>
    <property type="match status" value="1"/>
</dbReference>
<keyword evidence="2" id="KW-0238">DNA-binding</keyword>